<feature type="transmembrane region" description="Helical" evidence="5">
    <location>
        <begin position="220"/>
        <end position="241"/>
    </location>
</feature>
<keyword evidence="3 5" id="KW-1133">Transmembrane helix</keyword>
<feature type="transmembrane region" description="Helical" evidence="5">
    <location>
        <begin position="114"/>
        <end position="132"/>
    </location>
</feature>
<organism evidence="7 8">
    <name type="scientific">Pelosinus baikalensis</name>
    <dbReference type="NCBI Taxonomy" id="2892015"/>
    <lineage>
        <taxon>Bacteria</taxon>
        <taxon>Bacillati</taxon>
        <taxon>Bacillota</taxon>
        <taxon>Negativicutes</taxon>
        <taxon>Selenomonadales</taxon>
        <taxon>Sporomusaceae</taxon>
        <taxon>Pelosinus</taxon>
    </lineage>
</organism>
<dbReference type="PIRSF" id="PIRSF006648">
    <property type="entry name" value="DrrB"/>
    <property type="match status" value="1"/>
</dbReference>
<dbReference type="RefSeq" id="WP_229535203.1">
    <property type="nucleotide sequence ID" value="NZ_JAJHJB010000014.1"/>
</dbReference>
<evidence type="ECO:0000256" key="1">
    <source>
        <dbReference type="ARBA" id="ARBA00004141"/>
    </source>
</evidence>
<feature type="transmembrane region" description="Helical" evidence="5">
    <location>
        <begin position="166"/>
        <end position="185"/>
    </location>
</feature>
<dbReference type="Pfam" id="PF01061">
    <property type="entry name" value="ABC2_membrane"/>
    <property type="match status" value="1"/>
</dbReference>
<proteinExistence type="inferred from homology"/>
<feature type="transmembrane region" description="Helical" evidence="5">
    <location>
        <begin position="138"/>
        <end position="159"/>
    </location>
</feature>
<keyword evidence="8" id="KW-1185">Reference proteome</keyword>
<keyword evidence="2 5" id="KW-0812">Transmembrane</keyword>
<feature type="transmembrane region" description="Helical" evidence="5">
    <location>
        <begin position="20"/>
        <end position="41"/>
    </location>
</feature>
<comment type="similarity">
    <text evidence="5">Belongs to the ABC-2 integral membrane protein family.</text>
</comment>
<sequence>MLYDIWTVFWRDWLVLKRRIGRFILSRMVSPILYLVAFGWGLGRSIQVNQGSYLDFIVPGIIALNSMNISFNSVGSPLNMSRVYHKTLEEYLIAPISSISFVIGKVVSGALRGLLSSLIIILLAFAFGAHALMNIWFAIALVLNCLVFASMGLVAAMVMNTHEDMANFNTYVLLPMSFLCATFFIPDHLPTVLRWLIEFLPLTHASHALRAIVSGGETPVFSLLIMAAYIAAFCGIGVWLMEKVRE</sequence>
<dbReference type="InterPro" id="IPR013525">
    <property type="entry name" value="ABC2_TM"/>
</dbReference>
<dbReference type="Proteomes" id="UP001165492">
    <property type="component" value="Unassembled WGS sequence"/>
</dbReference>
<dbReference type="InterPro" id="IPR052522">
    <property type="entry name" value="ABC-2_transport_permease"/>
</dbReference>
<protein>
    <recommendedName>
        <fullName evidence="5">Transport permease protein</fullName>
    </recommendedName>
</protein>
<evidence type="ECO:0000256" key="4">
    <source>
        <dbReference type="ARBA" id="ARBA00023136"/>
    </source>
</evidence>
<accession>A0ABS8HSS6</accession>
<comment type="caution">
    <text evidence="7">The sequence shown here is derived from an EMBL/GenBank/DDBJ whole genome shotgun (WGS) entry which is preliminary data.</text>
</comment>
<dbReference type="InterPro" id="IPR000412">
    <property type="entry name" value="ABC_2_transport"/>
</dbReference>
<feature type="transmembrane region" description="Helical" evidence="5">
    <location>
        <begin position="53"/>
        <end position="71"/>
    </location>
</feature>
<keyword evidence="4 5" id="KW-0472">Membrane</keyword>
<evidence type="ECO:0000256" key="2">
    <source>
        <dbReference type="ARBA" id="ARBA00022692"/>
    </source>
</evidence>
<gene>
    <name evidence="7" type="ORF">LMF89_11600</name>
</gene>
<dbReference type="EMBL" id="JAJHJB010000014">
    <property type="protein sequence ID" value="MCC5466002.1"/>
    <property type="molecule type" value="Genomic_DNA"/>
</dbReference>
<dbReference type="InterPro" id="IPR047817">
    <property type="entry name" value="ABC2_TM_bact-type"/>
</dbReference>
<dbReference type="PANTHER" id="PTHR43332:SF2">
    <property type="entry name" value="INNER MEMBRANE TRANSPORT PERMEASE YADH"/>
    <property type="match status" value="1"/>
</dbReference>
<reference evidence="7" key="1">
    <citation type="submission" date="2021-11" db="EMBL/GenBank/DDBJ databases">
        <title>Description of a new species Pelosinus isolated from the bottom sediments of Lake Baikal.</title>
        <authorList>
            <person name="Zakharyuk A."/>
        </authorList>
    </citation>
    <scope>NUCLEOTIDE SEQUENCE</scope>
    <source>
        <strain evidence="7">Bkl1</strain>
    </source>
</reference>
<evidence type="ECO:0000313" key="7">
    <source>
        <dbReference type="EMBL" id="MCC5466002.1"/>
    </source>
</evidence>
<dbReference type="PANTHER" id="PTHR43332">
    <property type="entry name" value="INNER MEMBRANE TRANSPORT PERMEASE YADH-RELATED"/>
    <property type="match status" value="1"/>
</dbReference>
<evidence type="ECO:0000256" key="5">
    <source>
        <dbReference type="RuleBase" id="RU361157"/>
    </source>
</evidence>
<keyword evidence="5" id="KW-1003">Cell membrane</keyword>
<evidence type="ECO:0000256" key="3">
    <source>
        <dbReference type="ARBA" id="ARBA00022989"/>
    </source>
</evidence>
<name>A0ABS8HSS6_9FIRM</name>
<dbReference type="PROSITE" id="PS51012">
    <property type="entry name" value="ABC_TM2"/>
    <property type="match status" value="1"/>
</dbReference>
<keyword evidence="5" id="KW-0813">Transport</keyword>
<dbReference type="PRINTS" id="PR00164">
    <property type="entry name" value="ABC2TRNSPORT"/>
</dbReference>
<feature type="domain" description="ABC transmembrane type-2" evidence="6">
    <location>
        <begin position="22"/>
        <end position="244"/>
    </location>
</feature>
<comment type="subcellular location">
    <subcellularLocation>
        <location evidence="5">Cell membrane</location>
        <topology evidence="5">Multi-pass membrane protein</topology>
    </subcellularLocation>
    <subcellularLocation>
        <location evidence="1">Membrane</location>
        <topology evidence="1">Multi-pass membrane protein</topology>
    </subcellularLocation>
</comment>
<evidence type="ECO:0000313" key="8">
    <source>
        <dbReference type="Proteomes" id="UP001165492"/>
    </source>
</evidence>
<evidence type="ECO:0000259" key="6">
    <source>
        <dbReference type="PROSITE" id="PS51012"/>
    </source>
</evidence>